<dbReference type="Proteomes" id="UP000095705">
    <property type="component" value="Unassembled WGS sequence"/>
</dbReference>
<feature type="compositionally biased region" description="Basic and acidic residues" evidence="1">
    <location>
        <begin position="44"/>
        <end position="54"/>
    </location>
</feature>
<evidence type="ECO:0008006" key="5">
    <source>
        <dbReference type="Google" id="ProtNLM"/>
    </source>
</evidence>
<accession>A0A1E5P087</accession>
<dbReference type="AlphaFoldDB" id="A0A1E5P087"/>
<feature type="signal peptide" evidence="2">
    <location>
        <begin position="1"/>
        <end position="29"/>
    </location>
</feature>
<evidence type="ECO:0000313" key="3">
    <source>
        <dbReference type="EMBL" id="OEJ22444.1"/>
    </source>
</evidence>
<keyword evidence="4" id="KW-1185">Reference proteome</keyword>
<feature type="region of interest" description="Disordered" evidence="1">
    <location>
        <begin position="39"/>
        <end position="63"/>
    </location>
</feature>
<gene>
    <name evidence="3" type="ORF">BGK67_33435</name>
</gene>
<sequence length="63" mass="6635">MHHIRTRAIRGAAAAAILTLATGIAPAHAEGYFTSTLSNYSDGGESRRWTDKNTDGTSTSVSL</sequence>
<dbReference type="RefSeq" id="WP_069924494.1">
    <property type="nucleotide sequence ID" value="NZ_MEHK01000002.1"/>
</dbReference>
<feature type="chain" id="PRO_5009182800" description="Pectate lyase" evidence="2">
    <location>
        <begin position="30"/>
        <end position="63"/>
    </location>
</feature>
<comment type="caution">
    <text evidence="3">The sequence shown here is derived from an EMBL/GenBank/DDBJ whole genome shotgun (WGS) entry which is preliminary data.</text>
</comment>
<dbReference type="STRING" id="36818.BGK67_33435"/>
<reference evidence="3 4" key="1">
    <citation type="submission" date="2016-08" db="EMBL/GenBank/DDBJ databases">
        <title>The complete genome of Streptomyces subrutilus 10-1-1.</title>
        <authorList>
            <person name="Chen X."/>
        </authorList>
    </citation>
    <scope>NUCLEOTIDE SEQUENCE [LARGE SCALE GENOMIC DNA]</scope>
    <source>
        <strain evidence="3 4">10-1-1</strain>
    </source>
</reference>
<evidence type="ECO:0000256" key="2">
    <source>
        <dbReference type="SAM" id="SignalP"/>
    </source>
</evidence>
<protein>
    <recommendedName>
        <fullName evidence="5">Pectate lyase</fullName>
    </recommendedName>
</protein>
<evidence type="ECO:0000256" key="1">
    <source>
        <dbReference type="SAM" id="MobiDB-lite"/>
    </source>
</evidence>
<organism evidence="3 4">
    <name type="scientific">Streptomyces subrutilus</name>
    <dbReference type="NCBI Taxonomy" id="36818"/>
    <lineage>
        <taxon>Bacteria</taxon>
        <taxon>Bacillati</taxon>
        <taxon>Actinomycetota</taxon>
        <taxon>Actinomycetes</taxon>
        <taxon>Kitasatosporales</taxon>
        <taxon>Streptomycetaceae</taxon>
        <taxon>Streptomyces</taxon>
    </lineage>
</organism>
<keyword evidence="2" id="KW-0732">Signal</keyword>
<dbReference type="OrthoDB" id="5023295at2"/>
<dbReference type="EMBL" id="MEHK01000002">
    <property type="protein sequence ID" value="OEJ22444.1"/>
    <property type="molecule type" value="Genomic_DNA"/>
</dbReference>
<proteinExistence type="predicted"/>
<evidence type="ECO:0000313" key="4">
    <source>
        <dbReference type="Proteomes" id="UP000095705"/>
    </source>
</evidence>
<name>A0A1E5P087_9ACTN</name>